<dbReference type="RefSeq" id="WP_183355663.1">
    <property type="nucleotide sequence ID" value="NZ_BLXX01000011.1"/>
</dbReference>
<feature type="region of interest" description="Disordered" evidence="1">
    <location>
        <begin position="271"/>
        <end position="339"/>
    </location>
</feature>
<evidence type="ECO:0000313" key="3">
    <source>
        <dbReference type="EMBL" id="GFO60853.1"/>
    </source>
</evidence>
<feature type="compositionally biased region" description="Basic and acidic residues" evidence="1">
    <location>
        <begin position="327"/>
        <end position="339"/>
    </location>
</feature>
<dbReference type="AlphaFoldDB" id="A0A6V8MM84"/>
<accession>A0A6V8MM84</accession>
<keyword evidence="3" id="KW-0449">Lipoprotein</keyword>
<proteinExistence type="predicted"/>
<sequence>MRSFLKLALLVAVTVSMFGCAHNYYNIPQETLEKKVKTVGVASLFTDADSDLRHPDKSSLVALIQTFNAKNEKELTARLRGTGTFYSVRPVDGDPNRLFSTLLQNRERREDAGVIYNKYFYKKDEVRRLAAENNLDALLLVVVNGITRPEKVYASNLLSYLETDYNFLAMSAQLVDRDGEIIWEYPNFKKSMPLSYPMLLSLQYPDFDEAAANLSDKVDVKFKTIAGITKSLAKTEKSVSNGPPVSSVYADQFDDIISLMKKYQPLFGGKKETAPAAAPTGALEPAHPAAPASAAPAPAAAPAPVAPQPPAVQEAPAPAPQGIQEPGMREEIVPETPAK</sequence>
<name>A0A6V8MM84_9BACT</name>
<feature type="chain" id="PRO_5027637841" evidence="2">
    <location>
        <begin position="22"/>
        <end position="339"/>
    </location>
</feature>
<dbReference type="EMBL" id="BLXX01000011">
    <property type="protein sequence ID" value="GFO60853.1"/>
    <property type="molecule type" value="Genomic_DNA"/>
</dbReference>
<feature type="signal peptide" evidence="2">
    <location>
        <begin position="1"/>
        <end position="21"/>
    </location>
</feature>
<dbReference type="PROSITE" id="PS51257">
    <property type="entry name" value="PROKAR_LIPOPROTEIN"/>
    <property type="match status" value="1"/>
</dbReference>
<feature type="compositionally biased region" description="Pro residues" evidence="1">
    <location>
        <begin position="299"/>
        <end position="310"/>
    </location>
</feature>
<keyword evidence="2" id="KW-0732">Signal</keyword>
<reference evidence="4" key="1">
    <citation type="submission" date="2020-06" db="EMBL/GenBank/DDBJ databases">
        <title>Draft genomic sequence of Geomonas sp. Red330.</title>
        <authorList>
            <person name="Itoh H."/>
            <person name="Zhenxing X."/>
            <person name="Ushijima N."/>
            <person name="Masuda Y."/>
            <person name="Shiratori Y."/>
            <person name="Senoo K."/>
        </authorList>
    </citation>
    <scope>NUCLEOTIDE SEQUENCE [LARGE SCALE GENOMIC DNA]</scope>
    <source>
        <strain evidence="4">Red330</strain>
    </source>
</reference>
<organism evidence="3 4">
    <name type="scientific">Geomonas silvestris</name>
    <dbReference type="NCBI Taxonomy" id="2740184"/>
    <lineage>
        <taxon>Bacteria</taxon>
        <taxon>Pseudomonadati</taxon>
        <taxon>Thermodesulfobacteriota</taxon>
        <taxon>Desulfuromonadia</taxon>
        <taxon>Geobacterales</taxon>
        <taxon>Geobacteraceae</taxon>
        <taxon>Geomonas</taxon>
    </lineage>
</organism>
<evidence type="ECO:0000313" key="4">
    <source>
        <dbReference type="Proteomes" id="UP000556026"/>
    </source>
</evidence>
<evidence type="ECO:0000256" key="2">
    <source>
        <dbReference type="SAM" id="SignalP"/>
    </source>
</evidence>
<gene>
    <name evidence="3" type="ORF">GMST_31780</name>
</gene>
<comment type="caution">
    <text evidence="3">The sequence shown here is derived from an EMBL/GenBank/DDBJ whole genome shotgun (WGS) entry which is preliminary data.</text>
</comment>
<protein>
    <submittedName>
        <fullName evidence="3">Lipoprotein</fullName>
    </submittedName>
</protein>
<dbReference type="Proteomes" id="UP000556026">
    <property type="component" value="Unassembled WGS sequence"/>
</dbReference>
<evidence type="ECO:0000256" key="1">
    <source>
        <dbReference type="SAM" id="MobiDB-lite"/>
    </source>
</evidence>
<feature type="compositionally biased region" description="Low complexity" evidence="1">
    <location>
        <begin position="282"/>
        <end position="298"/>
    </location>
</feature>
<keyword evidence="4" id="KW-1185">Reference proteome</keyword>